<gene>
    <name evidence="2" type="ORF">GCM10007301_21470</name>
</gene>
<sequence>MRLVEGAIRRLRLVKGAIRRVRLVEGAIRRLRLVKGAIRRLRLVEDDGAGVLAFGHGSDIGGPDIAGAPAPLARNGPACRVAACMALLGVNGRSPVVTLAVAMLVTVTRAILPHHQPPPTDPWPASASCGSGFGDRVVSGCDADRASSRPVNHGHTPPALRPQGLAPRSSPAALTI</sequence>
<name>A0A917FAU0_9HYPH</name>
<evidence type="ECO:0000256" key="1">
    <source>
        <dbReference type="SAM" id="MobiDB-lite"/>
    </source>
</evidence>
<dbReference type="AlphaFoldDB" id="A0A917FAU0"/>
<reference evidence="2" key="2">
    <citation type="submission" date="2020-09" db="EMBL/GenBank/DDBJ databases">
        <authorList>
            <person name="Sun Q."/>
            <person name="Sedlacek I."/>
        </authorList>
    </citation>
    <scope>NUCLEOTIDE SEQUENCE</scope>
    <source>
        <strain evidence="2">CCM 7897</strain>
    </source>
</reference>
<accession>A0A917FAU0</accession>
<organism evidence="2 3">
    <name type="scientific">Azorhizobium oxalatiphilum</name>
    <dbReference type="NCBI Taxonomy" id="980631"/>
    <lineage>
        <taxon>Bacteria</taxon>
        <taxon>Pseudomonadati</taxon>
        <taxon>Pseudomonadota</taxon>
        <taxon>Alphaproteobacteria</taxon>
        <taxon>Hyphomicrobiales</taxon>
        <taxon>Xanthobacteraceae</taxon>
        <taxon>Azorhizobium</taxon>
    </lineage>
</organism>
<reference evidence="2" key="1">
    <citation type="journal article" date="2014" name="Int. J. Syst. Evol. Microbiol.">
        <title>Complete genome sequence of Corynebacterium casei LMG S-19264T (=DSM 44701T), isolated from a smear-ripened cheese.</title>
        <authorList>
            <consortium name="US DOE Joint Genome Institute (JGI-PGF)"/>
            <person name="Walter F."/>
            <person name="Albersmeier A."/>
            <person name="Kalinowski J."/>
            <person name="Ruckert C."/>
        </authorList>
    </citation>
    <scope>NUCLEOTIDE SEQUENCE</scope>
    <source>
        <strain evidence="2">CCM 7897</strain>
    </source>
</reference>
<proteinExistence type="predicted"/>
<dbReference type="Proteomes" id="UP000606044">
    <property type="component" value="Unassembled WGS sequence"/>
</dbReference>
<dbReference type="EMBL" id="BMCT01000002">
    <property type="protein sequence ID" value="GGF61420.1"/>
    <property type="molecule type" value="Genomic_DNA"/>
</dbReference>
<evidence type="ECO:0000313" key="3">
    <source>
        <dbReference type="Proteomes" id="UP000606044"/>
    </source>
</evidence>
<protein>
    <submittedName>
        <fullName evidence="2">Uncharacterized protein</fullName>
    </submittedName>
</protein>
<feature type="region of interest" description="Disordered" evidence="1">
    <location>
        <begin position="140"/>
        <end position="176"/>
    </location>
</feature>
<evidence type="ECO:0000313" key="2">
    <source>
        <dbReference type="EMBL" id="GGF61420.1"/>
    </source>
</evidence>
<comment type="caution">
    <text evidence="2">The sequence shown here is derived from an EMBL/GenBank/DDBJ whole genome shotgun (WGS) entry which is preliminary data.</text>
</comment>
<keyword evidence="3" id="KW-1185">Reference proteome</keyword>